<keyword evidence="1" id="KW-0812">Transmembrane</keyword>
<dbReference type="Proteomes" id="UP001501729">
    <property type="component" value="Unassembled WGS sequence"/>
</dbReference>
<accession>A0AAV3UAM7</accession>
<protein>
    <submittedName>
        <fullName evidence="2">Uncharacterized protein</fullName>
    </submittedName>
</protein>
<evidence type="ECO:0000256" key="1">
    <source>
        <dbReference type="SAM" id="Phobius"/>
    </source>
</evidence>
<feature type="transmembrane region" description="Helical" evidence="1">
    <location>
        <begin position="47"/>
        <end position="67"/>
    </location>
</feature>
<proteinExistence type="predicted"/>
<feature type="transmembrane region" description="Helical" evidence="1">
    <location>
        <begin position="73"/>
        <end position="94"/>
    </location>
</feature>
<evidence type="ECO:0000313" key="3">
    <source>
        <dbReference type="Proteomes" id="UP001501729"/>
    </source>
</evidence>
<evidence type="ECO:0000313" key="2">
    <source>
        <dbReference type="EMBL" id="GAA5040467.1"/>
    </source>
</evidence>
<sequence>MEVVVFSLLLGVALLSFLIVLSFYVVWSRFVGLDPTVAQRFVSLTKIKRFVMALLTGALLGTGVVIAPSVRVGVAGIVMLAASTFAALMLFELVQYRSAKES</sequence>
<dbReference type="AlphaFoldDB" id="A0AAV3UAM7"/>
<name>A0AAV3UAM7_9EURY</name>
<dbReference type="EMBL" id="BAABKX010000001">
    <property type="protein sequence ID" value="GAA5040467.1"/>
    <property type="molecule type" value="Genomic_DNA"/>
</dbReference>
<keyword evidence="1" id="KW-0472">Membrane</keyword>
<feature type="transmembrane region" description="Helical" evidence="1">
    <location>
        <begin position="6"/>
        <end position="27"/>
    </location>
</feature>
<dbReference type="RefSeq" id="WP_227774759.1">
    <property type="nucleotide sequence ID" value="NZ_BAABKX010000001.1"/>
</dbReference>
<dbReference type="GeneID" id="68614808"/>
<keyword evidence="3" id="KW-1185">Reference proteome</keyword>
<comment type="caution">
    <text evidence="2">The sequence shown here is derived from an EMBL/GenBank/DDBJ whole genome shotgun (WGS) entry which is preliminary data.</text>
</comment>
<gene>
    <name evidence="2" type="ORF">GCM10025751_01120</name>
</gene>
<keyword evidence="1" id="KW-1133">Transmembrane helix</keyword>
<organism evidence="2 3">
    <name type="scientific">Haladaptatus pallidirubidus</name>
    <dbReference type="NCBI Taxonomy" id="1008152"/>
    <lineage>
        <taxon>Archaea</taxon>
        <taxon>Methanobacteriati</taxon>
        <taxon>Methanobacteriota</taxon>
        <taxon>Stenosarchaea group</taxon>
        <taxon>Halobacteria</taxon>
        <taxon>Halobacteriales</taxon>
        <taxon>Haladaptataceae</taxon>
        <taxon>Haladaptatus</taxon>
    </lineage>
</organism>
<reference evidence="2 3" key="1">
    <citation type="journal article" date="2019" name="Int. J. Syst. Evol. Microbiol.">
        <title>The Global Catalogue of Microorganisms (GCM) 10K type strain sequencing project: providing services to taxonomists for standard genome sequencing and annotation.</title>
        <authorList>
            <consortium name="The Broad Institute Genomics Platform"/>
            <consortium name="The Broad Institute Genome Sequencing Center for Infectious Disease"/>
            <person name="Wu L."/>
            <person name="Ma J."/>
        </authorList>
    </citation>
    <scope>NUCLEOTIDE SEQUENCE [LARGE SCALE GENOMIC DNA]</scope>
    <source>
        <strain evidence="2 3">JCM 17504</strain>
    </source>
</reference>